<keyword evidence="5" id="KW-0175">Coiled coil</keyword>
<comment type="similarity">
    <text evidence="1">Belongs to the CbxX/CfxQ family.</text>
</comment>
<dbReference type="FunFam" id="1.10.8.60:FF:000160">
    <property type="entry name" value="WGS project CABT00000000 data, contig 2.55"/>
    <property type="match status" value="1"/>
</dbReference>
<evidence type="ECO:0000259" key="7">
    <source>
        <dbReference type="SMART" id="SM00382"/>
    </source>
</evidence>
<dbReference type="Proteomes" id="UP001251528">
    <property type="component" value="Unassembled WGS sequence"/>
</dbReference>
<evidence type="ECO:0000256" key="5">
    <source>
        <dbReference type="SAM" id="Coils"/>
    </source>
</evidence>
<accession>A0AAJ0CK60</accession>
<dbReference type="Gene3D" id="3.40.50.300">
    <property type="entry name" value="P-loop containing nucleotide triphosphate hydrolases"/>
    <property type="match status" value="6"/>
</dbReference>
<comment type="caution">
    <text evidence="8">The sequence shown here is derived from an EMBL/GenBank/DDBJ whole genome shotgun (WGS) entry which is preliminary data.</text>
</comment>
<dbReference type="Pfam" id="PF13087">
    <property type="entry name" value="AAA_12"/>
    <property type="match status" value="1"/>
</dbReference>
<dbReference type="CDD" id="cd17936">
    <property type="entry name" value="EEXXEc_NFX1"/>
    <property type="match status" value="1"/>
</dbReference>
<organism evidence="8 9">
    <name type="scientific">Conoideocrella luteorostrata</name>
    <dbReference type="NCBI Taxonomy" id="1105319"/>
    <lineage>
        <taxon>Eukaryota</taxon>
        <taxon>Fungi</taxon>
        <taxon>Dikarya</taxon>
        <taxon>Ascomycota</taxon>
        <taxon>Pezizomycotina</taxon>
        <taxon>Sordariomycetes</taxon>
        <taxon>Hypocreomycetidae</taxon>
        <taxon>Hypocreales</taxon>
        <taxon>Clavicipitaceae</taxon>
        <taxon>Conoideocrella</taxon>
    </lineage>
</organism>
<protein>
    <recommendedName>
        <fullName evidence="7">AAA+ ATPase domain-containing protein</fullName>
    </recommendedName>
</protein>
<evidence type="ECO:0000256" key="1">
    <source>
        <dbReference type="ARBA" id="ARBA00010378"/>
    </source>
</evidence>
<dbReference type="CDD" id="cd18808">
    <property type="entry name" value="SF1_C_Upf1"/>
    <property type="match status" value="1"/>
</dbReference>
<dbReference type="InterPro" id="IPR050773">
    <property type="entry name" value="CbxX/CfxQ_RuBisCO_ESX"/>
</dbReference>
<feature type="region of interest" description="Disordered" evidence="6">
    <location>
        <begin position="1191"/>
        <end position="1211"/>
    </location>
</feature>
<keyword evidence="3" id="KW-0347">Helicase</keyword>
<reference evidence="8" key="1">
    <citation type="submission" date="2023-06" db="EMBL/GenBank/DDBJ databases">
        <title>Conoideocrella luteorostrata (Hypocreales: Clavicipitaceae), a potential biocontrol fungus for elongate hemlock scale in United States Christmas tree production areas.</title>
        <authorList>
            <person name="Barrett H."/>
            <person name="Lovett B."/>
            <person name="Macias A.M."/>
            <person name="Stajich J.E."/>
            <person name="Kasson M.T."/>
        </authorList>
    </citation>
    <scope>NUCLEOTIDE SEQUENCE</scope>
    <source>
        <strain evidence="8">ARSEF 14590</strain>
    </source>
</reference>
<dbReference type="InterPro" id="IPR000641">
    <property type="entry name" value="CbxX/CfxQ"/>
</dbReference>
<name>A0AAJ0CK60_9HYPO</name>
<dbReference type="PANTHER" id="PTHR43392">
    <property type="entry name" value="AAA-TYPE ATPASE FAMILY PROTEIN / ANKYRIN REPEAT FAMILY PROTEIN"/>
    <property type="match status" value="1"/>
</dbReference>
<dbReference type="InterPro" id="IPR027417">
    <property type="entry name" value="P-loop_NTPase"/>
</dbReference>
<dbReference type="InterPro" id="IPR003959">
    <property type="entry name" value="ATPase_AAA_core"/>
</dbReference>
<sequence>MLHTNASAGRADRLKKVFTSFLKGQRSISSEHDAQLFLEAVRIQESASTCLEKIISSACGLHGIRQSVRASTDDQFVCKHVIPFLAYISNPDVKAVCGGQFLWKAIATIVNPPTVWSALVQLYVNDGFLDKQADVETFAWLCIEVATHPDTDLAFATDDIITALEKRPLLNHASRQIREFGYRIQKILQLKSSSKVANSTDTDSPGGRHDNDFADFRQISVYPTADEFSSTERSFYRRAVEVEKADPTVKANWHLDNQFRLLREDMLEELQEDVRIATGRKKSHRRVQVLGNLLPVGIDSGDDKRGRCCALMVGVGSGLQVLSKKTSAQREKYLKENTNFLRHQSFGALYLPDNIVGFAFVIRDVVKLIQDPPILGLQFTDGNVLARALTAFQKSSWLKFVVVDTPVFAYEPVLQQIKGIVELPLDKQLLGLQEQSDMDDAKDKLVPAKNIQNFVETYRQRPSGSAKIRIGNGIYTLDEAQLDALIYAVESSLSVIQGPPGTGKSFIGALAAKMLLKYSPARLLVLSYTNHALDQFLEDLLKIGIDPEMMTRLGSKSTAATLCLSFDAQFRKSDSRLPKGTYDNVSHLKEEISDLRDSIEEGFKTIEAQPSFTDILDYLEFCGDSLSELAWRAFQIPSDKDGFTTMGGKGQKVQPDYLISQWMRGKGPGAFSKRVDADCRSLWEMPKEERAKCSGQWVEALRIEQTEALKSSIIRFDEAQRQIDVLFSQAKCSFIKRKRVIGCTTTAAAKYSSLIKAAEPDCVLVEEAGEILEAHVLAALNPTVKQLILIGDHKQLRPKCKNYSLSVERGDGYDLNRSLFERLILQQHRHVVLRKQHRMDPDISQLVREMTYPDLLDDEKTLDRPRTRGLRSKVLFVNHDHPEKEVDKMEDRLDNGQKASKENFFEADMVLKTVKYLGQQGYQTNNMVVLTPYLGQLRLLRDMLIKTNDPVLSDLDSHELIRAGLLTSAAGKVDKGQIRLSTIDNYQGEESDIVIASLTRSNSKGDIGFMKAPERLNVLLSRARNCLILYGNMETFMASTQGKSCWIPFFTLLKQKEFLQDGLAVQCEQHPDRVSMISSPPDFELKCPDGGCSEACGVALKCGLHTCQRRCHRLADHSNTPCGEVIRKTCDKQHEFNVKCSEKSARCPECCKIEEDLRRRAARDLEIEKATLSRRENYRRELQEIQDEIAHEKRLKKDDEEMNQQKQTLQQHKADLAELKETNARVKSMKKAAQDMKTPPSNNSKPENKDKDTIEPGSARHEWELMKVEELANSNVLDTLMSMIGLESVKKKFLEIKTTVDTATRQGISTEKERFGCSLLGHPGTGKTTVARLYANFLTSMGVLAGSCFKETTGSKLANLGVAGCQALLDEMLDNGGDVVFIDEAYQLSSGNSPGGRAVLDFLLAEVENLTSKVCFILAGYAKQMESFFAHNPGFPSRFPLEMRFDDYTDDELLKILELKTNSKYRGRMKIDGGSSGLYCRIVARRLGRGRGKDGFGNARAVENMLAVISRRQSQRLRRERHAKTKPKPDDLLFTKEDLIGPEPSNALVKSECWTKLQSLIGLDSVKASVKTLLDSIQANYQRELKEEPILEYTLNRVFLGSPGTGKTTVAKLYGQILVDIGLLSNGEVIVKNPSDFVGGALGQSEQQTKGILSASEGKVLVIDEAYGLYGASDPYKTAVVDTIVSTVHSLPGDDRCVLLLGYTDQMEEMFQNVNPGLSRRFPLRSAFVFEDFDQPQLASILDLKLKQQGFDITSEGKKVALDVLNRARNRPNFGNAGEVDILLNDSKSRHQLRLSTGKTQRTSTLEAVDFDEDHRRLETSKTNIAQFFKDTVGCGHVISLLEGYQETARTMTTLGLEPKENIPFTFLFRGPPGTGKSTTARKMGKVFYDAGFLSSARVLDCSASDLIGSYVGQTGPKVLQLLEKALGMVLLIDEAYRLADGQFAKEALDELVDAITKPRYNKRLVIILAGYEKDINHLLSTNSGLSSRFPEVIEFRGLQAEECFDLLATRLSQQKMALQQKGKGTMDIHCVDNPSDEFRTKICKSFDSLTRLPGWASARDVETVAKTVFKETIKSIAQGADISAITVSETIVHTTIHSMIRERMSRATQVIRPPAHDFQQRLPSPHQPPAVIKDLKQIMTPEQDQHIERVEEEATTDLHQPASDDPPESIYGQRRGAVRDAGVSDEVWDQLQRDMEAESLRDEKYKAKRKLKGETTDDALREKIIKELIEEEERRKKEAEMKKKLQMQGRCPVGYEWIRQDDGWRCAGGSHFMSNEEASR</sequence>
<evidence type="ECO:0000313" key="9">
    <source>
        <dbReference type="Proteomes" id="UP001251528"/>
    </source>
</evidence>
<feature type="compositionally biased region" description="Basic and acidic residues" evidence="6">
    <location>
        <begin position="1246"/>
        <end position="1261"/>
    </location>
</feature>
<dbReference type="CDD" id="cd00009">
    <property type="entry name" value="AAA"/>
    <property type="match status" value="3"/>
</dbReference>
<evidence type="ECO:0000313" key="8">
    <source>
        <dbReference type="EMBL" id="KAK2594092.1"/>
    </source>
</evidence>
<keyword evidence="9" id="KW-1185">Reference proteome</keyword>
<feature type="domain" description="AAA+ ATPase" evidence="7">
    <location>
        <begin position="1313"/>
        <end position="1449"/>
    </location>
</feature>
<dbReference type="InterPro" id="IPR041627">
    <property type="entry name" value="AAA_lid_6"/>
</dbReference>
<dbReference type="GO" id="GO:0016887">
    <property type="term" value="F:ATP hydrolysis activity"/>
    <property type="evidence" value="ECO:0007669"/>
    <property type="project" value="InterPro"/>
</dbReference>
<proteinExistence type="inferred from homology"/>
<evidence type="ECO:0000256" key="3">
    <source>
        <dbReference type="ARBA" id="ARBA00022806"/>
    </source>
</evidence>
<dbReference type="PRINTS" id="PR00819">
    <property type="entry name" value="CBXCFQXSUPER"/>
</dbReference>
<feature type="domain" description="AAA+ ATPase" evidence="7">
    <location>
        <begin position="1863"/>
        <end position="2000"/>
    </location>
</feature>
<dbReference type="PANTHER" id="PTHR43392:SF2">
    <property type="entry name" value="AAA-TYPE ATPASE FAMILY PROTEIN _ ANKYRIN REPEAT FAMILY PROTEIN"/>
    <property type="match status" value="1"/>
</dbReference>
<dbReference type="FunFam" id="3.40.50.300:FF:000216">
    <property type="entry name" value="Type VII secretion ATPase EccA"/>
    <property type="match status" value="3"/>
</dbReference>
<dbReference type="GO" id="GO:0004386">
    <property type="term" value="F:helicase activity"/>
    <property type="evidence" value="ECO:0007669"/>
    <property type="project" value="InterPro"/>
</dbReference>
<dbReference type="FunFam" id="1.10.8.60:FF:000159">
    <property type="entry name" value="p-loop containing nucleoside triphosphate hydrolase protein"/>
    <property type="match status" value="1"/>
</dbReference>
<dbReference type="EMBL" id="JASWJB010000181">
    <property type="protein sequence ID" value="KAK2594092.1"/>
    <property type="molecule type" value="Genomic_DNA"/>
</dbReference>
<evidence type="ECO:0000256" key="2">
    <source>
        <dbReference type="ARBA" id="ARBA00022741"/>
    </source>
</evidence>
<dbReference type="SMART" id="SM00382">
    <property type="entry name" value="AAA"/>
    <property type="match status" value="4"/>
</dbReference>
<dbReference type="InterPro" id="IPR041677">
    <property type="entry name" value="DNA2/NAM7_AAA_11"/>
</dbReference>
<dbReference type="GO" id="GO:0005524">
    <property type="term" value="F:ATP binding"/>
    <property type="evidence" value="ECO:0007669"/>
    <property type="project" value="UniProtKB-KW"/>
</dbReference>
<gene>
    <name evidence="8" type="ORF">QQS21_008195</name>
</gene>
<dbReference type="Pfam" id="PF00004">
    <property type="entry name" value="AAA"/>
    <property type="match status" value="3"/>
</dbReference>
<feature type="domain" description="AAA+ ATPase" evidence="7">
    <location>
        <begin position="1594"/>
        <end position="1705"/>
    </location>
</feature>
<keyword evidence="2" id="KW-0547">Nucleotide-binding</keyword>
<dbReference type="Pfam" id="PF13086">
    <property type="entry name" value="AAA_11"/>
    <property type="match status" value="1"/>
</dbReference>
<feature type="coiled-coil region" evidence="5">
    <location>
        <begin position="2223"/>
        <end position="2250"/>
    </location>
</feature>
<evidence type="ECO:0000256" key="4">
    <source>
        <dbReference type="ARBA" id="ARBA00022840"/>
    </source>
</evidence>
<feature type="region of interest" description="Disordered" evidence="6">
    <location>
        <begin position="1225"/>
        <end position="1261"/>
    </location>
</feature>
<dbReference type="SUPFAM" id="SSF52540">
    <property type="entry name" value="P-loop containing nucleoside triphosphate hydrolases"/>
    <property type="match status" value="4"/>
</dbReference>
<keyword evidence="3" id="KW-0378">Hydrolase</keyword>
<dbReference type="FunFam" id="3.40.50.300:FF:001660">
    <property type="entry name" value="NF-X1 finger and helicase protein, putative"/>
    <property type="match status" value="1"/>
</dbReference>
<dbReference type="InterPro" id="IPR041679">
    <property type="entry name" value="DNA2/NAM7-like_C"/>
</dbReference>
<dbReference type="CDD" id="cd06008">
    <property type="entry name" value="NF-X1-zinc-finger"/>
    <property type="match status" value="1"/>
</dbReference>
<dbReference type="InterPro" id="IPR003593">
    <property type="entry name" value="AAA+_ATPase"/>
</dbReference>
<dbReference type="InterPro" id="IPR047187">
    <property type="entry name" value="SF1_C_Upf1"/>
</dbReference>
<dbReference type="Gene3D" id="1.10.8.60">
    <property type="match status" value="1"/>
</dbReference>
<dbReference type="Pfam" id="PF17866">
    <property type="entry name" value="AAA_lid_6"/>
    <property type="match status" value="2"/>
</dbReference>
<keyword evidence="4" id="KW-0067">ATP-binding</keyword>
<evidence type="ECO:0000256" key="6">
    <source>
        <dbReference type="SAM" id="MobiDB-lite"/>
    </source>
</evidence>
<feature type="domain" description="AAA+ ATPase" evidence="7">
    <location>
        <begin position="490"/>
        <end position="770"/>
    </location>
</feature>
<feature type="region of interest" description="Disordered" evidence="6">
    <location>
        <begin position="2154"/>
        <end position="2173"/>
    </location>
</feature>